<reference evidence="2 3" key="2">
    <citation type="submission" date="2010-08" db="EMBL/GenBank/DDBJ databases">
        <title>The Genome Sequence of Vibrio cholerae strain 2740-80.</title>
        <authorList>
            <consortium name="The Broad Institute Genome Sequencing Platform"/>
            <person name="Colwell R."/>
            <person name="Young S.K."/>
            <person name="Zeng Q."/>
            <person name="Alvarado L."/>
            <person name="Berlin A."/>
            <person name="Chapman S."/>
            <person name="Chen Z."/>
            <person name="Freedman E."/>
            <person name="Gellesch M."/>
            <person name="Goldberg J."/>
            <person name="Griggs A."/>
            <person name="Gujja S."/>
            <person name="Heilman E."/>
            <person name="Heiman D."/>
            <person name="Howarth C."/>
            <person name="Larson L."/>
            <person name="Mehta T."/>
            <person name="Neiman D.N."/>
            <person name="Park D."/>
            <person name="Pearson M."/>
            <person name="Roberts A."/>
            <person name="Saif S."/>
            <person name="Shenoy N."/>
            <person name="Sisk P."/>
            <person name="Stolte C."/>
            <person name="Sykes S."/>
            <person name="White J."/>
            <person name="Yandava C."/>
            <person name="Borodovsky M."/>
            <person name="Heidelberg J."/>
            <person name="Haas B."/>
            <person name="Nusbaum C."/>
            <person name="Birren B."/>
        </authorList>
    </citation>
    <scope>NUCLEOTIDE SEQUENCE [LARGE SCALE GENOMIC DNA]</scope>
    <source>
        <strain evidence="2 3">2740-80</strain>
    </source>
</reference>
<sequence length="217" mass="24805">MSSDVNEIIDLFITREAKFRSWRIYLFESSFEKWSLLLAILSLVTAIILLFLGCKGYSIYFLILCYLFVFAYVLSTVVGAFTFIFSAKRSVLNAIKINNESSSGLVHELAKYKVESLKYVKCLFEKHIAFLTGRASFLVGAMDKLGVFPALFMLYYTYTQLPKIENNTLNLAQIWALSFLGGLYIGMLLIKSIIDTLQNYIIRLEQAIDEASEFRLP</sequence>
<dbReference type="Proteomes" id="UP000003017">
    <property type="component" value="Unassembled WGS sequence"/>
</dbReference>
<comment type="caution">
    <text evidence="2">The sequence shown here is derived from an EMBL/GenBank/DDBJ whole genome shotgun (WGS) entry which is preliminary data.</text>
</comment>
<gene>
    <name evidence="2" type="ORF">VC274080_023914</name>
</gene>
<feature type="transmembrane region" description="Helical" evidence="1">
    <location>
        <begin position="59"/>
        <end position="85"/>
    </location>
</feature>
<keyword evidence="1" id="KW-0472">Membrane</keyword>
<feature type="transmembrane region" description="Helical" evidence="1">
    <location>
        <begin position="135"/>
        <end position="158"/>
    </location>
</feature>
<accession>A0A0K9UJ52</accession>
<dbReference type="RefSeq" id="WP_000093410.1">
    <property type="nucleotide sequence ID" value="NZ_CP016325.1"/>
</dbReference>
<evidence type="ECO:0000313" key="3">
    <source>
        <dbReference type="Proteomes" id="UP000003017"/>
    </source>
</evidence>
<dbReference type="EMBL" id="AAUT02000034">
    <property type="protein sequence ID" value="KNA55979.1"/>
    <property type="molecule type" value="Genomic_DNA"/>
</dbReference>
<keyword evidence="1" id="KW-1133">Transmembrane helix</keyword>
<protein>
    <submittedName>
        <fullName evidence="2">Uncharacterized protein</fullName>
    </submittedName>
</protein>
<feature type="transmembrane region" description="Helical" evidence="1">
    <location>
        <begin position="34"/>
        <end position="53"/>
    </location>
</feature>
<evidence type="ECO:0000256" key="1">
    <source>
        <dbReference type="SAM" id="Phobius"/>
    </source>
</evidence>
<reference evidence="2 3" key="1">
    <citation type="submission" date="2007-01" db="EMBL/GenBank/DDBJ databases">
        <authorList>
            <person name="Kobayashi T."/>
            <person name="Suzuki M."/>
            <person name="Inoue H."/>
            <person name="Itai R.N."/>
            <person name="Takahashi M."/>
            <person name="Nakanishi H."/>
            <person name="Mori S."/>
            <person name="Nishizawa N.K."/>
        </authorList>
    </citation>
    <scope>NUCLEOTIDE SEQUENCE [LARGE SCALE GENOMIC DNA]</scope>
    <source>
        <strain evidence="2 3">2740-80</strain>
    </source>
</reference>
<dbReference type="AlphaFoldDB" id="A0A0K9UJ52"/>
<keyword evidence="1" id="KW-0812">Transmembrane</keyword>
<organism evidence="2 3">
    <name type="scientific">Vibrio cholerae 2740-80</name>
    <dbReference type="NCBI Taxonomy" id="412614"/>
    <lineage>
        <taxon>Bacteria</taxon>
        <taxon>Pseudomonadati</taxon>
        <taxon>Pseudomonadota</taxon>
        <taxon>Gammaproteobacteria</taxon>
        <taxon>Vibrionales</taxon>
        <taxon>Vibrionaceae</taxon>
        <taxon>Vibrio</taxon>
    </lineage>
</organism>
<proteinExistence type="predicted"/>
<feature type="transmembrane region" description="Helical" evidence="1">
    <location>
        <begin position="170"/>
        <end position="190"/>
    </location>
</feature>
<evidence type="ECO:0000313" key="2">
    <source>
        <dbReference type="EMBL" id="KNA55979.1"/>
    </source>
</evidence>
<name>A0A0K9UJ52_VIBCL</name>